<dbReference type="PANTHER" id="PTHR35811">
    <property type="entry name" value="SLR1870 PROTEIN"/>
    <property type="match status" value="1"/>
</dbReference>
<dbReference type="InterPro" id="IPR021139">
    <property type="entry name" value="NYN"/>
</dbReference>
<feature type="domain" description="HTH OST-type" evidence="1">
    <location>
        <begin position="168"/>
        <end position="242"/>
    </location>
</feature>
<dbReference type="InterPro" id="IPR041966">
    <property type="entry name" value="LOTUS-like"/>
</dbReference>
<dbReference type="PANTHER" id="PTHR35811:SF1">
    <property type="entry name" value="HTH OST-TYPE DOMAIN-CONTAINING PROTEIN"/>
    <property type="match status" value="1"/>
</dbReference>
<sequence length="256" mass="27438">MQAQAKVAVLVDAENISGQMAAEIFRHAEMLGKVVERRVYGDFSNGSLKPWIAAAPSLALDLRQTPNPVNGKNAADLLLAIDASELLYLEDIDVFCLATSDSDFTTLAMRIRARGKKVIGIGENKADSSYRGAFDKFVPLSSKNRKSGVEGKGAIMRDNEKSNPQIAALRSIVAVAVGASNPADDGWVGLSLLGTALRRLNPGFSPKAYGSAQLTKLLASLSFVETRNHASNGAQMRLRPSEETGVVVLRERLARA</sequence>
<reference evidence="2 3" key="1">
    <citation type="submission" date="2023-07" db="EMBL/GenBank/DDBJ databases">
        <title>Genomic Encyclopedia of Type Strains, Phase IV (KMG-IV): sequencing the most valuable type-strain genomes for metagenomic binning, comparative biology and taxonomic classification.</title>
        <authorList>
            <person name="Goeker M."/>
        </authorList>
    </citation>
    <scope>NUCLEOTIDE SEQUENCE [LARGE SCALE GENOMIC DNA]</scope>
    <source>
        <strain evidence="2 3">DSM 1112</strain>
    </source>
</reference>
<protein>
    <submittedName>
        <fullName evidence="2">Uncharacterized protein (TIGR00288 family)</fullName>
    </submittedName>
</protein>
<dbReference type="Gene3D" id="3.40.50.1010">
    <property type="entry name" value="5'-nuclease"/>
    <property type="match status" value="1"/>
</dbReference>
<dbReference type="CDD" id="cd11297">
    <property type="entry name" value="PIN_LabA-like_N_1"/>
    <property type="match status" value="1"/>
</dbReference>
<dbReference type="RefSeq" id="WP_307230437.1">
    <property type="nucleotide sequence ID" value="NZ_JAUSVF010000001.1"/>
</dbReference>
<organism evidence="2 3">
    <name type="scientific">Pararhizobium capsulatum DSM 1112</name>
    <dbReference type="NCBI Taxonomy" id="1121113"/>
    <lineage>
        <taxon>Bacteria</taxon>
        <taxon>Pseudomonadati</taxon>
        <taxon>Pseudomonadota</taxon>
        <taxon>Alphaproteobacteria</taxon>
        <taxon>Hyphomicrobiales</taxon>
        <taxon>Rhizobiaceae</taxon>
        <taxon>Rhizobium/Agrobacterium group</taxon>
        <taxon>Pararhizobium</taxon>
    </lineage>
</organism>
<evidence type="ECO:0000313" key="2">
    <source>
        <dbReference type="EMBL" id="MDQ0320567.1"/>
    </source>
</evidence>
<dbReference type="EMBL" id="JAUSVF010000001">
    <property type="protein sequence ID" value="MDQ0320567.1"/>
    <property type="molecule type" value="Genomic_DNA"/>
</dbReference>
<comment type="caution">
    <text evidence="2">The sequence shown here is derived from an EMBL/GenBank/DDBJ whole genome shotgun (WGS) entry which is preliminary data.</text>
</comment>
<accession>A0ABU0BRL1</accession>
<dbReference type="Proteomes" id="UP001230207">
    <property type="component" value="Unassembled WGS sequence"/>
</dbReference>
<dbReference type="CDD" id="cd10146">
    <property type="entry name" value="LabA_like_C"/>
    <property type="match status" value="1"/>
</dbReference>
<evidence type="ECO:0000259" key="1">
    <source>
        <dbReference type="PROSITE" id="PS51644"/>
    </source>
</evidence>
<keyword evidence="3" id="KW-1185">Reference proteome</keyword>
<dbReference type="PROSITE" id="PS51644">
    <property type="entry name" value="HTH_OST"/>
    <property type="match status" value="1"/>
</dbReference>
<dbReference type="Pfam" id="PF01936">
    <property type="entry name" value="NYN"/>
    <property type="match status" value="1"/>
</dbReference>
<gene>
    <name evidence="2" type="ORF">QO002_002705</name>
</gene>
<evidence type="ECO:0000313" key="3">
    <source>
        <dbReference type="Proteomes" id="UP001230207"/>
    </source>
</evidence>
<dbReference type="Gene3D" id="3.30.420.610">
    <property type="entry name" value="LOTUS domain-like"/>
    <property type="match status" value="1"/>
</dbReference>
<dbReference type="Pfam" id="PF12872">
    <property type="entry name" value="OST-HTH"/>
    <property type="match status" value="1"/>
</dbReference>
<proteinExistence type="predicted"/>
<dbReference type="InterPro" id="IPR025605">
    <property type="entry name" value="OST-HTH/LOTUS_dom"/>
</dbReference>
<name>A0ABU0BRL1_9HYPH</name>